<evidence type="ECO:0000256" key="2">
    <source>
        <dbReference type="ARBA" id="ARBA00012994"/>
    </source>
</evidence>
<dbReference type="FunFam" id="1.20.200.10:FF:000003">
    <property type="entry name" value="Histidine ammonia-lyase"/>
    <property type="match status" value="1"/>
</dbReference>
<name>A0A4R3YQL3_9GAMM</name>
<evidence type="ECO:0000256" key="9">
    <source>
        <dbReference type="RuleBase" id="RU004480"/>
    </source>
</evidence>
<comment type="PTM">
    <text evidence="6">Contains an active site 4-methylidene-imidazol-5-one (MIO), which is formed autocatalytically by cyclization and dehydration of residues Ala-Ser-Gly.</text>
</comment>
<dbReference type="GO" id="GO:0019556">
    <property type="term" value="P:L-histidine catabolic process to glutamate and formamide"/>
    <property type="evidence" value="ECO:0007669"/>
    <property type="project" value="UniProtKB-UniPathway"/>
</dbReference>
<comment type="similarity">
    <text evidence="6 7">Belongs to the PAL/histidase family.</text>
</comment>
<evidence type="ECO:0000256" key="6">
    <source>
        <dbReference type="HAMAP-Rule" id="MF_00229"/>
    </source>
</evidence>
<feature type="cross-link" description="5-imidazolinone (Ala-Gly)" evidence="6">
    <location>
        <begin position="150"/>
        <end position="152"/>
    </location>
</feature>
<dbReference type="InterPro" id="IPR001106">
    <property type="entry name" value="Aromatic_Lyase"/>
</dbReference>
<protein>
    <recommendedName>
        <fullName evidence="2 6">Histidine ammonia-lyase</fullName>
        <shortName evidence="6">Histidase</shortName>
        <ecNumber evidence="2 6">4.3.1.3</ecNumber>
    </recommendedName>
</protein>
<dbReference type="InterPro" id="IPR008948">
    <property type="entry name" value="L-Aspartase-like"/>
</dbReference>
<dbReference type="InterPro" id="IPR024083">
    <property type="entry name" value="Fumarase/histidase_N"/>
</dbReference>
<reference evidence="10 11" key="1">
    <citation type="submission" date="2019-03" db="EMBL/GenBank/DDBJ databases">
        <title>Genomic Encyclopedia of Type Strains, Phase IV (KMG-IV): sequencing the most valuable type-strain genomes for metagenomic binning, comparative biology and taxonomic classification.</title>
        <authorList>
            <person name="Goeker M."/>
        </authorList>
    </citation>
    <scope>NUCLEOTIDE SEQUENCE [LARGE SCALE GENOMIC DNA]</scope>
    <source>
        <strain evidence="10 11">DSM 19580</strain>
    </source>
</reference>
<dbReference type="GO" id="GO:0004397">
    <property type="term" value="F:histidine ammonia-lyase activity"/>
    <property type="evidence" value="ECO:0007669"/>
    <property type="project" value="UniProtKB-UniRule"/>
</dbReference>
<comment type="pathway">
    <text evidence="1 6 8">Amino-acid degradation; L-histidine degradation into L-glutamate; N-formimidoyl-L-glutamate from L-histidine: step 1/3.</text>
</comment>
<dbReference type="InterPro" id="IPR022313">
    <property type="entry name" value="Phe/His_NH3-lyase_AS"/>
</dbReference>
<dbReference type="NCBIfam" id="TIGR01225">
    <property type="entry name" value="hutH"/>
    <property type="match status" value="1"/>
</dbReference>
<comment type="subcellular location">
    <subcellularLocation>
        <location evidence="6 9">Cytoplasm</location>
    </subcellularLocation>
</comment>
<dbReference type="PANTHER" id="PTHR10362">
    <property type="entry name" value="HISTIDINE AMMONIA-LYASE"/>
    <property type="match status" value="1"/>
</dbReference>
<keyword evidence="3 6" id="KW-0369">Histidine metabolism</keyword>
<dbReference type="CDD" id="cd00332">
    <property type="entry name" value="PAL-HAL"/>
    <property type="match status" value="1"/>
</dbReference>
<dbReference type="Gene3D" id="1.20.200.10">
    <property type="entry name" value="Fumarase/aspartase (Central domain)"/>
    <property type="match status" value="1"/>
</dbReference>
<keyword evidence="6" id="KW-0963">Cytoplasm</keyword>
<dbReference type="GO" id="GO:0005737">
    <property type="term" value="C:cytoplasm"/>
    <property type="evidence" value="ECO:0007669"/>
    <property type="project" value="UniProtKB-SubCell"/>
</dbReference>
<proteinExistence type="inferred from homology"/>
<dbReference type="HAMAP" id="MF_00229">
    <property type="entry name" value="His_ammonia_lyase"/>
    <property type="match status" value="1"/>
</dbReference>
<dbReference type="RefSeq" id="WP_196237767.1">
    <property type="nucleotide sequence ID" value="NZ_SMCR01000006.1"/>
</dbReference>
<dbReference type="Gene3D" id="1.10.275.10">
    <property type="entry name" value="Fumarase/aspartase (N-terminal domain)"/>
    <property type="match status" value="1"/>
</dbReference>
<keyword evidence="11" id="KW-1185">Reference proteome</keyword>
<evidence type="ECO:0000256" key="5">
    <source>
        <dbReference type="ARBA" id="ARBA00049269"/>
    </source>
</evidence>
<evidence type="ECO:0000313" key="10">
    <source>
        <dbReference type="EMBL" id="TCV95087.1"/>
    </source>
</evidence>
<dbReference type="SUPFAM" id="SSF48557">
    <property type="entry name" value="L-aspartase-like"/>
    <property type="match status" value="1"/>
</dbReference>
<evidence type="ECO:0000256" key="1">
    <source>
        <dbReference type="ARBA" id="ARBA00005113"/>
    </source>
</evidence>
<dbReference type="InterPro" id="IPR005921">
    <property type="entry name" value="HutH"/>
</dbReference>
<keyword evidence="4 6" id="KW-0456">Lyase</keyword>
<sequence length="521" mass="54153">MSLSTTVLRPYRLVPGAVDLAALRAIYLGEVELSLDPAAVGAIERAQQTIGTILAGGETVYGINTGFGKLAQTRIPASRLAELQRNLVLSHSVGIGKLLADPVLRLVMAGKIISLSRGHSGIRLSVVEALIALYNRGVMPCIPEKGSVGASGDLAPLAHLSLMLLGEGQVRVDGQLISAVDGLKLAGLVPIELAPKEGLALLNGTQVSTALALVGLFEAERAFAAGLVAGTLSLEAIKGSIKPFDARIHQARGQQGQIAVAAAVSSLLAGSEILDSHAHCGRVQDPYSIRCVPQVMGACLDNLYFAARTLTIEANAASDNPLVFTDTGEVISGGNFHAEPVAFAADIIALAVAEIGAISERRLALLLDTGLSGLPPFLVSEGGVNSGFMIAQVTAAALASENKSLAHPASVDSLPTSANQEDHVSMATFAARRLGDMTFNTAVVVGIEAMAAAQGIDFNRPLQSSATIEALLSGIRQRVEFLDQDRLLAPDIEAMRNWVAETAWPAPVLALLPSYATGIEQ</sequence>
<accession>A0A4R3YQL3</accession>
<gene>
    <name evidence="6" type="primary">hutH</name>
    <name evidence="10" type="ORF">EDC52_10617</name>
</gene>
<dbReference type="EC" id="4.3.1.3" evidence="2 6"/>
<evidence type="ECO:0000256" key="7">
    <source>
        <dbReference type="RuleBase" id="RU003954"/>
    </source>
</evidence>
<evidence type="ECO:0000256" key="3">
    <source>
        <dbReference type="ARBA" id="ARBA00022808"/>
    </source>
</evidence>
<dbReference type="FunFam" id="1.10.275.10:FF:000005">
    <property type="entry name" value="Histidine ammonia-lyase"/>
    <property type="match status" value="1"/>
</dbReference>
<evidence type="ECO:0000256" key="4">
    <source>
        <dbReference type="ARBA" id="ARBA00023239"/>
    </source>
</evidence>
<comment type="catalytic activity">
    <reaction evidence="5 6 8">
        <text>L-histidine = trans-urocanate + NH4(+)</text>
        <dbReference type="Rhea" id="RHEA:21232"/>
        <dbReference type="ChEBI" id="CHEBI:17771"/>
        <dbReference type="ChEBI" id="CHEBI:28938"/>
        <dbReference type="ChEBI" id="CHEBI:57595"/>
        <dbReference type="EC" id="4.3.1.3"/>
    </reaction>
</comment>
<dbReference type="NCBIfam" id="NF006871">
    <property type="entry name" value="PRK09367.1"/>
    <property type="match status" value="1"/>
</dbReference>
<comment type="caution">
    <text evidence="10">The sequence shown here is derived from an EMBL/GenBank/DDBJ whole genome shotgun (WGS) entry which is preliminary data.</text>
</comment>
<dbReference type="Pfam" id="PF00221">
    <property type="entry name" value="Lyase_aromatic"/>
    <property type="match status" value="1"/>
</dbReference>
<dbReference type="PROSITE" id="PS00488">
    <property type="entry name" value="PAL_HISTIDASE"/>
    <property type="match status" value="1"/>
</dbReference>
<dbReference type="EMBL" id="SMCR01000006">
    <property type="protein sequence ID" value="TCV95087.1"/>
    <property type="molecule type" value="Genomic_DNA"/>
</dbReference>
<dbReference type="UniPathway" id="UPA00379">
    <property type="reaction ID" value="UER00549"/>
</dbReference>
<dbReference type="GO" id="GO:0019557">
    <property type="term" value="P:L-histidine catabolic process to glutamate and formate"/>
    <property type="evidence" value="ECO:0007669"/>
    <property type="project" value="UniProtKB-UniPathway"/>
</dbReference>
<feature type="modified residue" description="2,3-didehydroalanine (Ser)" evidence="6">
    <location>
        <position position="151"/>
    </location>
</feature>
<dbReference type="Proteomes" id="UP000295719">
    <property type="component" value="Unassembled WGS sequence"/>
</dbReference>
<evidence type="ECO:0000256" key="8">
    <source>
        <dbReference type="RuleBase" id="RU004479"/>
    </source>
</evidence>
<dbReference type="AlphaFoldDB" id="A0A4R3YQL3"/>
<evidence type="ECO:0000313" key="11">
    <source>
        <dbReference type="Proteomes" id="UP000295719"/>
    </source>
</evidence>
<organism evidence="10 11">
    <name type="scientific">Biostraticola tofi</name>
    <dbReference type="NCBI Taxonomy" id="466109"/>
    <lineage>
        <taxon>Bacteria</taxon>
        <taxon>Pseudomonadati</taxon>
        <taxon>Pseudomonadota</taxon>
        <taxon>Gammaproteobacteria</taxon>
        <taxon>Enterobacterales</taxon>
        <taxon>Bruguierivoracaceae</taxon>
        <taxon>Biostraticola</taxon>
    </lineage>
</organism>